<dbReference type="EMBL" id="MU859375">
    <property type="protein sequence ID" value="KAK3947301.1"/>
    <property type="molecule type" value="Genomic_DNA"/>
</dbReference>
<protein>
    <submittedName>
        <fullName evidence="2">Pyridoxamine phosphate oxidase</fullName>
    </submittedName>
</protein>
<gene>
    <name evidence="2" type="ORF">QBC32DRAFT_91540</name>
</gene>
<keyword evidence="1" id="KW-1133">Transmembrane helix</keyword>
<comment type="caution">
    <text evidence="2">The sequence shown here is derived from an EMBL/GenBank/DDBJ whole genome shotgun (WGS) entry which is preliminary data.</text>
</comment>
<name>A0AAN6SBY0_9PEZI</name>
<dbReference type="AlphaFoldDB" id="A0AAN6SBY0"/>
<dbReference type="PANTHER" id="PTHR39336">
    <property type="entry name" value="PYRIDOXAMINE PHOSPHATE OXIDASE FAMILY PROTEIN (AFU_ORTHOLOGUE AFUA_6G11440)"/>
    <property type="match status" value="1"/>
</dbReference>
<dbReference type="Proteomes" id="UP001303222">
    <property type="component" value="Unassembled WGS sequence"/>
</dbReference>
<dbReference type="Gene3D" id="2.30.110.10">
    <property type="entry name" value="Electron Transport, Fmn-binding Protein, Chain A"/>
    <property type="match status" value="1"/>
</dbReference>
<keyword evidence="1" id="KW-0812">Transmembrane</keyword>
<sequence>MGKFHTTLPPSLHPWILSQPVFFVSTAPLSPQGHINVSPKGTFPNINSFGYIPAPDDSTKQAQFWYLDLSGSGSETISHLYEPNNGRITIMFCEFGKGAAPRIVRLFGRGKVLENGTRGFEEWTKKEGVQVIPGARSVVVVEVELVGDSCGFAVPVMEFKERREVLNEVFRRRMERVEAGKSEESMERYWAYKNAWSLDGLPGMEVARRTGEKEGIAPIEKMVGPMASNLPYARRRWYGSLGIWAVILQLLLTAIVVLVGERLLGFR</sequence>
<accession>A0AAN6SBY0</accession>
<evidence type="ECO:0000256" key="1">
    <source>
        <dbReference type="SAM" id="Phobius"/>
    </source>
</evidence>
<dbReference type="PANTHER" id="PTHR39336:SF3">
    <property type="entry name" value="PYRIDOXAMINE PHOSPHATE OXIDASE"/>
    <property type="match status" value="1"/>
</dbReference>
<organism evidence="2 3">
    <name type="scientific">Pseudoneurospora amorphoporcata</name>
    <dbReference type="NCBI Taxonomy" id="241081"/>
    <lineage>
        <taxon>Eukaryota</taxon>
        <taxon>Fungi</taxon>
        <taxon>Dikarya</taxon>
        <taxon>Ascomycota</taxon>
        <taxon>Pezizomycotina</taxon>
        <taxon>Sordariomycetes</taxon>
        <taxon>Sordariomycetidae</taxon>
        <taxon>Sordariales</taxon>
        <taxon>Sordariaceae</taxon>
        <taxon>Pseudoneurospora</taxon>
    </lineage>
</organism>
<keyword evidence="3" id="KW-1185">Reference proteome</keyword>
<evidence type="ECO:0000313" key="2">
    <source>
        <dbReference type="EMBL" id="KAK3947301.1"/>
    </source>
</evidence>
<reference evidence="2" key="2">
    <citation type="submission" date="2023-06" db="EMBL/GenBank/DDBJ databases">
        <authorList>
            <consortium name="Lawrence Berkeley National Laboratory"/>
            <person name="Mondo S.J."/>
            <person name="Hensen N."/>
            <person name="Bonometti L."/>
            <person name="Westerberg I."/>
            <person name="Brannstrom I.O."/>
            <person name="Guillou S."/>
            <person name="Cros-Aarteil S."/>
            <person name="Calhoun S."/>
            <person name="Haridas S."/>
            <person name="Kuo A."/>
            <person name="Pangilinan J."/>
            <person name="Riley R."/>
            <person name="Labutti K."/>
            <person name="Andreopoulos B."/>
            <person name="Lipzen A."/>
            <person name="Chen C."/>
            <person name="Yanf M."/>
            <person name="Daum C."/>
            <person name="Ng V."/>
            <person name="Clum A."/>
            <person name="Steindorff A."/>
            <person name="Ohm R."/>
            <person name="Martin F."/>
            <person name="Silar P."/>
            <person name="Natvig D."/>
            <person name="Lalanne C."/>
            <person name="Gautier V."/>
            <person name="Ament-Velasquez S.L."/>
            <person name="Kruys A."/>
            <person name="Hutchinson M.I."/>
            <person name="Powell A.J."/>
            <person name="Barry K."/>
            <person name="Miller A.N."/>
            <person name="Grigoriev I.V."/>
            <person name="Debuchy R."/>
            <person name="Gladieux P."/>
            <person name="Thoren M.H."/>
            <person name="Johannesson H."/>
        </authorList>
    </citation>
    <scope>NUCLEOTIDE SEQUENCE</scope>
    <source>
        <strain evidence="2">CBS 626.80</strain>
    </source>
</reference>
<dbReference type="InterPro" id="IPR012349">
    <property type="entry name" value="Split_barrel_FMN-bd"/>
</dbReference>
<evidence type="ECO:0000313" key="3">
    <source>
        <dbReference type="Proteomes" id="UP001303222"/>
    </source>
</evidence>
<feature type="transmembrane region" description="Helical" evidence="1">
    <location>
        <begin position="237"/>
        <end position="259"/>
    </location>
</feature>
<proteinExistence type="predicted"/>
<keyword evidence="1" id="KW-0472">Membrane</keyword>
<reference evidence="2" key="1">
    <citation type="journal article" date="2023" name="Mol. Phylogenet. Evol.">
        <title>Genome-scale phylogeny and comparative genomics of the fungal order Sordariales.</title>
        <authorList>
            <person name="Hensen N."/>
            <person name="Bonometti L."/>
            <person name="Westerberg I."/>
            <person name="Brannstrom I.O."/>
            <person name="Guillou S."/>
            <person name="Cros-Aarteil S."/>
            <person name="Calhoun S."/>
            <person name="Haridas S."/>
            <person name="Kuo A."/>
            <person name="Mondo S."/>
            <person name="Pangilinan J."/>
            <person name="Riley R."/>
            <person name="LaButti K."/>
            <person name="Andreopoulos B."/>
            <person name="Lipzen A."/>
            <person name="Chen C."/>
            <person name="Yan M."/>
            <person name="Daum C."/>
            <person name="Ng V."/>
            <person name="Clum A."/>
            <person name="Steindorff A."/>
            <person name="Ohm R.A."/>
            <person name="Martin F."/>
            <person name="Silar P."/>
            <person name="Natvig D.O."/>
            <person name="Lalanne C."/>
            <person name="Gautier V."/>
            <person name="Ament-Velasquez S.L."/>
            <person name="Kruys A."/>
            <person name="Hutchinson M.I."/>
            <person name="Powell A.J."/>
            <person name="Barry K."/>
            <person name="Miller A.N."/>
            <person name="Grigoriev I.V."/>
            <person name="Debuchy R."/>
            <person name="Gladieux P."/>
            <person name="Hiltunen Thoren M."/>
            <person name="Johannesson H."/>
        </authorList>
    </citation>
    <scope>NUCLEOTIDE SEQUENCE</scope>
    <source>
        <strain evidence="2">CBS 626.80</strain>
    </source>
</reference>